<accession>A0A2I0JRA4</accession>
<dbReference type="EMBL" id="PGOL01001342">
    <property type="protein sequence ID" value="PKI58761.1"/>
    <property type="molecule type" value="Genomic_DNA"/>
</dbReference>
<name>A0A2I0JRA4_PUNGR</name>
<dbReference type="Proteomes" id="UP000233551">
    <property type="component" value="Unassembled WGS sequence"/>
</dbReference>
<organism evidence="1 2">
    <name type="scientific">Punica granatum</name>
    <name type="common">Pomegranate</name>
    <dbReference type="NCBI Taxonomy" id="22663"/>
    <lineage>
        <taxon>Eukaryota</taxon>
        <taxon>Viridiplantae</taxon>
        <taxon>Streptophyta</taxon>
        <taxon>Embryophyta</taxon>
        <taxon>Tracheophyta</taxon>
        <taxon>Spermatophyta</taxon>
        <taxon>Magnoliopsida</taxon>
        <taxon>eudicotyledons</taxon>
        <taxon>Gunneridae</taxon>
        <taxon>Pentapetalae</taxon>
        <taxon>rosids</taxon>
        <taxon>malvids</taxon>
        <taxon>Myrtales</taxon>
        <taxon>Lythraceae</taxon>
        <taxon>Punica</taxon>
    </lineage>
</organism>
<dbReference type="AlphaFoldDB" id="A0A2I0JRA4"/>
<evidence type="ECO:0000313" key="1">
    <source>
        <dbReference type="EMBL" id="PKI58761.1"/>
    </source>
</evidence>
<reference evidence="1 2" key="1">
    <citation type="submission" date="2017-11" db="EMBL/GenBank/DDBJ databases">
        <title>De-novo sequencing of pomegranate (Punica granatum L.) genome.</title>
        <authorList>
            <person name="Akparov Z."/>
            <person name="Amiraslanov A."/>
            <person name="Hajiyeva S."/>
            <person name="Abbasov M."/>
            <person name="Kaur K."/>
            <person name="Hamwieh A."/>
            <person name="Solovyev V."/>
            <person name="Salamov A."/>
            <person name="Braich B."/>
            <person name="Kosarev P."/>
            <person name="Mahmoud A."/>
            <person name="Hajiyev E."/>
            <person name="Babayeva S."/>
            <person name="Izzatullayeva V."/>
            <person name="Mammadov A."/>
            <person name="Mammadov A."/>
            <person name="Sharifova S."/>
            <person name="Ojaghi J."/>
            <person name="Eynullazada K."/>
            <person name="Bayramov B."/>
            <person name="Abdulazimova A."/>
            <person name="Shahmuradov I."/>
        </authorList>
    </citation>
    <scope>NUCLEOTIDE SEQUENCE [LARGE SCALE GENOMIC DNA]</scope>
    <source>
        <strain evidence="2">cv. AG2017</strain>
        <tissue evidence="1">Leaf</tissue>
    </source>
</reference>
<keyword evidence="2" id="KW-1185">Reference proteome</keyword>
<gene>
    <name evidence="1" type="ORF">CRG98_020846</name>
</gene>
<comment type="caution">
    <text evidence="1">The sequence shown here is derived from an EMBL/GenBank/DDBJ whole genome shotgun (WGS) entry which is preliminary data.</text>
</comment>
<sequence length="102" mass="10153">MGTGGGADRAWFDVRNATGGRGTAGGGINAFRMRSSAAMRTWSSEVDDVYTADGETCGGGAPEYTGGMLEDAGGRRCTEGVPEYVDGMLAGFEGGGACVGGG</sequence>
<evidence type="ECO:0000313" key="2">
    <source>
        <dbReference type="Proteomes" id="UP000233551"/>
    </source>
</evidence>
<protein>
    <submittedName>
        <fullName evidence="1">Uncharacterized protein</fullName>
    </submittedName>
</protein>
<proteinExistence type="predicted"/>